<keyword evidence="5" id="KW-0597">Phosphoprotein</keyword>
<feature type="transmembrane region" description="Helical" evidence="14">
    <location>
        <begin position="44"/>
        <end position="62"/>
    </location>
</feature>
<feature type="transmembrane region" description="Helical" evidence="14">
    <location>
        <begin position="107"/>
        <end position="128"/>
    </location>
</feature>
<proteinExistence type="predicted"/>
<dbReference type="Gene3D" id="3.30.565.10">
    <property type="entry name" value="Histidine kinase-like ATPase, C-terminal domain"/>
    <property type="match status" value="1"/>
</dbReference>
<protein>
    <recommendedName>
        <fullName evidence="3">histidine kinase</fullName>
        <ecNumber evidence="3">2.7.13.3</ecNumber>
    </recommendedName>
</protein>
<dbReference type="SUPFAM" id="SSF55781">
    <property type="entry name" value="GAF domain-like"/>
    <property type="match status" value="1"/>
</dbReference>
<evidence type="ECO:0000256" key="7">
    <source>
        <dbReference type="ARBA" id="ARBA00022692"/>
    </source>
</evidence>
<evidence type="ECO:0000256" key="2">
    <source>
        <dbReference type="ARBA" id="ARBA00004651"/>
    </source>
</evidence>
<dbReference type="SUPFAM" id="SSF55874">
    <property type="entry name" value="ATPase domain of HSP90 chaperone/DNA topoisomerase II/histidine kinase"/>
    <property type="match status" value="1"/>
</dbReference>
<keyword evidence="10" id="KW-0067">ATP-binding</keyword>
<name>A0AA44BCN2_9CLOT</name>
<comment type="catalytic activity">
    <reaction evidence="1">
        <text>ATP + protein L-histidine = ADP + protein N-phospho-L-histidine.</text>
        <dbReference type="EC" id="2.7.13.3"/>
    </reaction>
</comment>
<keyword evidence="7 14" id="KW-0812">Transmembrane</keyword>
<dbReference type="SMART" id="SM00387">
    <property type="entry name" value="HATPase_c"/>
    <property type="match status" value="1"/>
</dbReference>
<feature type="transmembrane region" description="Helical" evidence="14">
    <location>
        <begin position="166"/>
        <end position="191"/>
    </location>
</feature>
<dbReference type="InterPro" id="IPR050640">
    <property type="entry name" value="Bact_2-comp_sensor_kinase"/>
</dbReference>
<dbReference type="Pfam" id="PF06580">
    <property type="entry name" value="His_kinase"/>
    <property type="match status" value="1"/>
</dbReference>
<dbReference type="GO" id="GO:0071555">
    <property type="term" value="P:cell wall organization"/>
    <property type="evidence" value="ECO:0007669"/>
    <property type="project" value="InterPro"/>
</dbReference>
<evidence type="ECO:0000256" key="3">
    <source>
        <dbReference type="ARBA" id="ARBA00012438"/>
    </source>
</evidence>
<dbReference type="InterPro" id="IPR010559">
    <property type="entry name" value="Sig_transdc_His_kin_internal"/>
</dbReference>
<evidence type="ECO:0000256" key="11">
    <source>
        <dbReference type="ARBA" id="ARBA00022989"/>
    </source>
</evidence>
<keyword evidence="12" id="KW-0902">Two-component regulatory system</keyword>
<evidence type="ECO:0000313" key="16">
    <source>
        <dbReference type="EMBL" id="NBG87147.1"/>
    </source>
</evidence>
<sequence length="564" mass="61752">MLAEMIFALVNRLGLIIILAVIISKIGIFKRLIIKRNASKKDKLILAVVFGVIGILGTYSSVPVNGALANTRVVGVMVGALLGGPLVGLGAAIIAGGHRFLIDIGGFTAIACGISTIVEGLMGGYFYYYLRNKKQKWKYALFFGMLAEIAQMGIILLIARPFADALALVQIILVPMVFVNSIGIALFVGILENIYNEQERIAAGQAEKALKIANLTLPYLRKGLKEDVANKVVEIIYQDVDIAAVSITDGEKILAHIGKGGDHHKTGEPVRTRATMEVLADGKHRIIRKKGGIYCSHDNCPLKAAVVVPLKEQDITVGTLKLYRETEHSITHLDEKLALGLAQLFSTQIEVSRVEAQEKLLVDAELRALQAQINPHFLFNAINTIQSFMLFDGKRAKGLLNSLAVLFRKSLSTQGELVDFDQEISHIQSYLEIEEARFGDRLKVEYDLHTGDGVRVPPLILQPIVENAVVHGILPKSDGGIVKISSLIRNEDYLVRIEDNGTGISTTRIPELLKENPREGQRTSVGLINIHKRLTTLYGEDYGMKIQSSKGKGTQVEVRFPLGA</sequence>
<evidence type="ECO:0000256" key="8">
    <source>
        <dbReference type="ARBA" id="ARBA00022741"/>
    </source>
</evidence>
<dbReference type="EC" id="2.7.13.3" evidence="3"/>
<gene>
    <name evidence="16" type="ORF">ISALK_01400</name>
</gene>
<keyword evidence="13 14" id="KW-0472">Membrane</keyword>
<dbReference type="EMBL" id="SUMG01000001">
    <property type="protein sequence ID" value="NBG87147.1"/>
    <property type="molecule type" value="Genomic_DNA"/>
</dbReference>
<dbReference type="InterPro" id="IPR036890">
    <property type="entry name" value="HATPase_C_sf"/>
</dbReference>
<evidence type="ECO:0000256" key="13">
    <source>
        <dbReference type="ARBA" id="ARBA00023136"/>
    </source>
</evidence>
<dbReference type="Pfam" id="PF07694">
    <property type="entry name" value="5TM-5TMR_LYT"/>
    <property type="match status" value="1"/>
</dbReference>
<feature type="domain" description="Histidine kinase/HSP90-like ATPase" evidence="15">
    <location>
        <begin position="456"/>
        <end position="564"/>
    </location>
</feature>
<dbReference type="InterPro" id="IPR029016">
    <property type="entry name" value="GAF-like_dom_sf"/>
</dbReference>
<dbReference type="Proteomes" id="UP000449710">
    <property type="component" value="Unassembled WGS sequence"/>
</dbReference>
<evidence type="ECO:0000256" key="9">
    <source>
        <dbReference type="ARBA" id="ARBA00022777"/>
    </source>
</evidence>
<dbReference type="GO" id="GO:0005524">
    <property type="term" value="F:ATP binding"/>
    <property type="evidence" value="ECO:0007669"/>
    <property type="project" value="UniProtKB-KW"/>
</dbReference>
<evidence type="ECO:0000256" key="5">
    <source>
        <dbReference type="ARBA" id="ARBA00022553"/>
    </source>
</evidence>
<evidence type="ECO:0000259" key="15">
    <source>
        <dbReference type="SMART" id="SM00387"/>
    </source>
</evidence>
<evidence type="ECO:0000256" key="1">
    <source>
        <dbReference type="ARBA" id="ARBA00000085"/>
    </source>
</evidence>
<accession>A0AA44BCN2</accession>
<reference evidence="16 17" key="1">
    <citation type="submission" date="2019-04" db="EMBL/GenBank/DDBJ databases">
        <title>Isachenkonia alkalipeptolytica gen. nov. sp. nov. a new anaerobic, alkiliphilic organothrophic bacterium capable to reduce synthesized ferrihydrite isolated from a soda lake.</title>
        <authorList>
            <person name="Toshchakov S.V."/>
            <person name="Zavarzina D.G."/>
            <person name="Zhilina T.N."/>
            <person name="Kostrikina N.A."/>
            <person name="Kublanov I.V."/>
        </authorList>
    </citation>
    <scope>NUCLEOTIDE SEQUENCE [LARGE SCALE GENOMIC DNA]</scope>
    <source>
        <strain evidence="16 17">Z-1701</strain>
    </source>
</reference>
<feature type="transmembrane region" description="Helical" evidence="14">
    <location>
        <begin position="74"/>
        <end position="95"/>
    </location>
</feature>
<dbReference type="RefSeq" id="WP_160718444.1">
    <property type="nucleotide sequence ID" value="NZ_SUMG01000001.1"/>
</dbReference>
<dbReference type="GO" id="GO:0005886">
    <property type="term" value="C:plasma membrane"/>
    <property type="evidence" value="ECO:0007669"/>
    <property type="project" value="UniProtKB-SubCell"/>
</dbReference>
<dbReference type="GO" id="GO:0000155">
    <property type="term" value="F:phosphorelay sensor kinase activity"/>
    <property type="evidence" value="ECO:0007669"/>
    <property type="project" value="InterPro"/>
</dbReference>
<dbReference type="Gene3D" id="1.10.1760.20">
    <property type="match status" value="1"/>
</dbReference>
<evidence type="ECO:0000256" key="10">
    <source>
        <dbReference type="ARBA" id="ARBA00022840"/>
    </source>
</evidence>
<comment type="caution">
    <text evidence="16">The sequence shown here is derived from an EMBL/GenBank/DDBJ whole genome shotgun (WGS) entry which is preliminary data.</text>
</comment>
<dbReference type="Gene3D" id="3.30.450.40">
    <property type="match status" value="1"/>
</dbReference>
<dbReference type="InterPro" id="IPR011620">
    <property type="entry name" value="Sig_transdc_His_kinase_LytS_TM"/>
</dbReference>
<dbReference type="InterPro" id="IPR003594">
    <property type="entry name" value="HATPase_dom"/>
</dbReference>
<evidence type="ECO:0000256" key="12">
    <source>
        <dbReference type="ARBA" id="ARBA00023012"/>
    </source>
</evidence>
<keyword evidence="9 16" id="KW-0418">Kinase</keyword>
<feature type="transmembrane region" description="Helical" evidence="14">
    <location>
        <begin position="6"/>
        <end position="23"/>
    </location>
</feature>
<dbReference type="PANTHER" id="PTHR34220">
    <property type="entry name" value="SENSOR HISTIDINE KINASE YPDA"/>
    <property type="match status" value="1"/>
</dbReference>
<dbReference type="AlphaFoldDB" id="A0AA44BCN2"/>
<organism evidence="16 17">
    <name type="scientific">Isachenkonia alkalipeptolytica</name>
    <dbReference type="NCBI Taxonomy" id="2565777"/>
    <lineage>
        <taxon>Bacteria</taxon>
        <taxon>Bacillati</taxon>
        <taxon>Bacillota</taxon>
        <taxon>Clostridia</taxon>
        <taxon>Eubacteriales</taxon>
        <taxon>Clostridiaceae</taxon>
        <taxon>Isachenkonia</taxon>
    </lineage>
</organism>
<keyword evidence="8" id="KW-0547">Nucleotide-binding</keyword>
<feature type="transmembrane region" description="Helical" evidence="14">
    <location>
        <begin position="140"/>
        <end position="159"/>
    </location>
</feature>
<dbReference type="Pfam" id="PF02518">
    <property type="entry name" value="HATPase_c"/>
    <property type="match status" value="1"/>
</dbReference>
<comment type="subcellular location">
    <subcellularLocation>
        <location evidence="2">Cell membrane</location>
        <topology evidence="2">Multi-pass membrane protein</topology>
    </subcellularLocation>
</comment>
<evidence type="ECO:0000256" key="14">
    <source>
        <dbReference type="SAM" id="Phobius"/>
    </source>
</evidence>
<evidence type="ECO:0000256" key="4">
    <source>
        <dbReference type="ARBA" id="ARBA00022475"/>
    </source>
</evidence>
<keyword evidence="11 14" id="KW-1133">Transmembrane helix</keyword>
<evidence type="ECO:0000313" key="17">
    <source>
        <dbReference type="Proteomes" id="UP000449710"/>
    </source>
</evidence>
<keyword evidence="17" id="KW-1185">Reference proteome</keyword>
<evidence type="ECO:0000256" key="6">
    <source>
        <dbReference type="ARBA" id="ARBA00022679"/>
    </source>
</evidence>
<dbReference type="PANTHER" id="PTHR34220:SF7">
    <property type="entry name" value="SENSOR HISTIDINE KINASE YPDA"/>
    <property type="match status" value="1"/>
</dbReference>
<keyword evidence="6" id="KW-0808">Transferase</keyword>
<keyword evidence="4" id="KW-1003">Cell membrane</keyword>